<feature type="domain" description="TadE-like" evidence="2">
    <location>
        <begin position="15"/>
        <end position="57"/>
    </location>
</feature>
<dbReference type="InterPro" id="IPR012495">
    <property type="entry name" value="TadE-like_dom"/>
</dbReference>
<keyword evidence="1" id="KW-0472">Membrane</keyword>
<evidence type="ECO:0000256" key="1">
    <source>
        <dbReference type="SAM" id="Phobius"/>
    </source>
</evidence>
<name>A0A5K7X961_9BACT</name>
<keyword evidence="1" id="KW-0812">Transmembrane</keyword>
<dbReference type="AlphaFoldDB" id="A0A5K7X961"/>
<keyword evidence="4" id="KW-1185">Reference proteome</keyword>
<gene>
    <name evidence="3" type="ORF">PLANPX_2690</name>
</gene>
<reference evidence="4" key="1">
    <citation type="submission" date="2019-10" db="EMBL/GenBank/DDBJ databases">
        <title>Lacipirellula parvula gen. nov., sp. nov., representing a lineage of planctomycetes widespread in freshwater anoxic habitats, and description of the family Lacipirellulaceae.</title>
        <authorList>
            <person name="Dedysh S.N."/>
            <person name="Kulichevskaya I.S."/>
            <person name="Beletsky A.V."/>
            <person name="Rakitin A.L."/>
            <person name="Mardanov A.V."/>
            <person name="Ivanova A.A."/>
            <person name="Saltykova V.X."/>
            <person name="Rijpstra W.I.C."/>
            <person name="Sinninghe Damste J.S."/>
            <person name="Ravin N.V."/>
        </authorList>
    </citation>
    <scope>NUCLEOTIDE SEQUENCE [LARGE SCALE GENOMIC DNA]</scope>
    <source>
        <strain evidence="4">PX69</strain>
    </source>
</reference>
<proteinExistence type="predicted"/>
<organism evidence="3 4">
    <name type="scientific">Lacipirellula parvula</name>
    <dbReference type="NCBI Taxonomy" id="2650471"/>
    <lineage>
        <taxon>Bacteria</taxon>
        <taxon>Pseudomonadati</taxon>
        <taxon>Planctomycetota</taxon>
        <taxon>Planctomycetia</taxon>
        <taxon>Pirellulales</taxon>
        <taxon>Lacipirellulaceae</taxon>
        <taxon>Lacipirellula</taxon>
    </lineage>
</organism>
<dbReference type="EMBL" id="AP021861">
    <property type="protein sequence ID" value="BBO33078.1"/>
    <property type="molecule type" value="Genomic_DNA"/>
</dbReference>
<evidence type="ECO:0000259" key="2">
    <source>
        <dbReference type="Pfam" id="PF07811"/>
    </source>
</evidence>
<dbReference type="Proteomes" id="UP000326837">
    <property type="component" value="Chromosome"/>
</dbReference>
<accession>A0A5K7X961</accession>
<dbReference type="RefSeq" id="WP_152098932.1">
    <property type="nucleotide sequence ID" value="NZ_AP021861.1"/>
</dbReference>
<protein>
    <recommendedName>
        <fullName evidence="2">TadE-like domain-containing protein</fullName>
    </recommendedName>
</protein>
<evidence type="ECO:0000313" key="3">
    <source>
        <dbReference type="EMBL" id="BBO33078.1"/>
    </source>
</evidence>
<feature type="transmembrane region" description="Helical" evidence="1">
    <location>
        <begin position="21"/>
        <end position="43"/>
    </location>
</feature>
<sequence length="155" mass="16827">MNTRRTIIVERRSNGATAIETAIVLPIALLALFVILDLGLASLRYNALAEAARRLARAAVMRGDDTPSEIGGDWGPETIVATAADSIDPAVTIHPLLPTMNPADVGIRLTWPDTTNNSRSRVRVELKYQHQPLVPGLTPWGPINLESSSQMRIVN</sequence>
<evidence type="ECO:0000313" key="4">
    <source>
        <dbReference type="Proteomes" id="UP000326837"/>
    </source>
</evidence>
<dbReference type="KEGG" id="lpav:PLANPX_2690"/>
<keyword evidence="1" id="KW-1133">Transmembrane helix</keyword>
<dbReference type="Pfam" id="PF07811">
    <property type="entry name" value="TadE"/>
    <property type="match status" value="1"/>
</dbReference>